<keyword evidence="1" id="KW-1133">Transmembrane helix</keyword>
<sequence length="454" mass="49063">MTAVAAPQSWWTGGAAVAVWGAAAANVGIADQYHAMSTQLDNLAWLIALPLLAALEALIGRWLPAALRRAFTTRYLVIASVLWGWIVLLGGASGQRFAPAVGVASVLWLVLCLGAAFWPQAWHSIRLARLPAAVAAGAVLFVAAPAFTASWMATPVQWPAAAGAPTLAPGAASRDVLVLLLDELSDQAVGPVLAALQREGLHVVYRPLQPAGDGTAKVIPAMWLHRRFDDPKPCTSSAICSGSVIFDFARIRVSWPDVDVVGFYHPYCAMNGLRWCRRDSPPGLTDDAPARWSCAVRRRLGTSLPERCQRDQHLTWTTLVERVERSYWQAPFWRKGGVLYAHLPIPHPPGADPRQTLAEQYAASVADAARLTTESVRRLIAAGRTAFTVVVTSDHPLRVASWCANGTYSARRCEESGRLVDTRVPLIVASTGASPDIAGLERNEQVFDLVARLR</sequence>
<keyword evidence="1" id="KW-0472">Membrane</keyword>
<accession>A0ABU1Z5E1</accession>
<proteinExistence type="predicted"/>
<feature type="transmembrane region" description="Helical" evidence="1">
    <location>
        <begin position="43"/>
        <end position="63"/>
    </location>
</feature>
<feature type="transmembrane region" description="Helical" evidence="1">
    <location>
        <begin position="130"/>
        <end position="153"/>
    </location>
</feature>
<dbReference type="EMBL" id="JAVDXQ010000001">
    <property type="protein sequence ID" value="MDR7295817.1"/>
    <property type="molecule type" value="Genomic_DNA"/>
</dbReference>
<gene>
    <name evidence="2" type="ORF">J2X16_001138</name>
</gene>
<name>A0ABU1Z5E1_9BURK</name>
<evidence type="ECO:0008006" key="4">
    <source>
        <dbReference type="Google" id="ProtNLM"/>
    </source>
</evidence>
<keyword evidence="1" id="KW-0812">Transmembrane</keyword>
<protein>
    <recommendedName>
        <fullName evidence="4">Sulfatase N-terminal domain-containing protein</fullName>
    </recommendedName>
</protein>
<dbReference type="Proteomes" id="UP001180536">
    <property type="component" value="Unassembled WGS sequence"/>
</dbReference>
<organism evidence="2 3">
    <name type="scientific">Pelomonas aquatica</name>
    <dbReference type="NCBI Taxonomy" id="431058"/>
    <lineage>
        <taxon>Bacteria</taxon>
        <taxon>Pseudomonadati</taxon>
        <taxon>Pseudomonadota</taxon>
        <taxon>Betaproteobacteria</taxon>
        <taxon>Burkholderiales</taxon>
        <taxon>Sphaerotilaceae</taxon>
        <taxon>Roseateles</taxon>
    </lineage>
</organism>
<keyword evidence="3" id="KW-1185">Reference proteome</keyword>
<reference evidence="2 3" key="1">
    <citation type="submission" date="2023-07" db="EMBL/GenBank/DDBJ databases">
        <title>Sorghum-associated microbial communities from plants grown in Nebraska, USA.</title>
        <authorList>
            <person name="Schachtman D."/>
        </authorList>
    </citation>
    <scope>NUCLEOTIDE SEQUENCE [LARGE SCALE GENOMIC DNA]</scope>
    <source>
        <strain evidence="2 3">BE310</strain>
    </source>
</reference>
<evidence type="ECO:0000256" key="1">
    <source>
        <dbReference type="SAM" id="Phobius"/>
    </source>
</evidence>
<feature type="transmembrane region" description="Helical" evidence="1">
    <location>
        <begin position="98"/>
        <end position="118"/>
    </location>
</feature>
<feature type="transmembrane region" description="Helical" evidence="1">
    <location>
        <begin position="75"/>
        <end position="92"/>
    </location>
</feature>
<evidence type="ECO:0000313" key="2">
    <source>
        <dbReference type="EMBL" id="MDR7295817.1"/>
    </source>
</evidence>
<evidence type="ECO:0000313" key="3">
    <source>
        <dbReference type="Proteomes" id="UP001180536"/>
    </source>
</evidence>
<comment type="caution">
    <text evidence="2">The sequence shown here is derived from an EMBL/GenBank/DDBJ whole genome shotgun (WGS) entry which is preliminary data.</text>
</comment>
<dbReference type="RefSeq" id="WP_310342583.1">
    <property type="nucleotide sequence ID" value="NZ_JAVDXQ010000001.1"/>
</dbReference>